<gene>
    <name evidence="2" type="ORF">BJ992_002122</name>
</gene>
<evidence type="ECO:0000256" key="1">
    <source>
        <dbReference type="SAM" id="Phobius"/>
    </source>
</evidence>
<accession>A0A7X0ICG9</accession>
<dbReference type="EMBL" id="JACHIU010000001">
    <property type="protein sequence ID" value="MBB6472691.1"/>
    <property type="molecule type" value="Genomic_DNA"/>
</dbReference>
<keyword evidence="1" id="KW-1133">Transmembrane helix</keyword>
<evidence type="ECO:0000313" key="2">
    <source>
        <dbReference type="EMBL" id="MBB6472691.1"/>
    </source>
</evidence>
<keyword evidence="1" id="KW-0812">Transmembrane</keyword>
<keyword evidence="3" id="KW-1185">Reference proteome</keyword>
<comment type="caution">
    <text evidence="2">The sequence shown here is derived from an EMBL/GenBank/DDBJ whole genome shotgun (WGS) entry which is preliminary data.</text>
</comment>
<dbReference type="AlphaFoldDB" id="A0A7X0ICG9"/>
<name>A0A7X0ICG9_9ACTN</name>
<organism evidence="2 3">
    <name type="scientific">Sphaerisporangium rubeum</name>
    <dbReference type="NCBI Taxonomy" id="321317"/>
    <lineage>
        <taxon>Bacteria</taxon>
        <taxon>Bacillati</taxon>
        <taxon>Actinomycetota</taxon>
        <taxon>Actinomycetes</taxon>
        <taxon>Streptosporangiales</taxon>
        <taxon>Streptosporangiaceae</taxon>
        <taxon>Sphaerisporangium</taxon>
    </lineage>
</organism>
<keyword evidence="1" id="KW-0472">Membrane</keyword>
<evidence type="ECO:0000313" key="3">
    <source>
        <dbReference type="Proteomes" id="UP000555564"/>
    </source>
</evidence>
<protein>
    <submittedName>
        <fullName evidence="2">Putative lipid-binding transport protein (Tim44 family)</fullName>
    </submittedName>
</protein>
<sequence>MDENRWWPMAGLLWGTALGFAGAFGGFVVFLIVLVLSVIGFLAGRAMSGTMDMSGVLGRRRVS</sequence>
<dbReference type="RefSeq" id="WP_184979973.1">
    <property type="nucleotide sequence ID" value="NZ_BAAALO010000036.1"/>
</dbReference>
<proteinExistence type="predicted"/>
<reference evidence="2 3" key="1">
    <citation type="submission" date="2020-08" db="EMBL/GenBank/DDBJ databases">
        <title>Sequencing the genomes of 1000 actinobacteria strains.</title>
        <authorList>
            <person name="Klenk H.-P."/>
        </authorList>
    </citation>
    <scope>NUCLEOTIDE SEQUENCE [LARGE SCALE GENOMIC DNA]</scope>
    <source>
        <strain evidence="2 3">DSM 44936</strain>
    </source>
</reference>
<feature type="transmembrane region" description="Helical" evidence="1">
    <location>
        <begin position="12"/>
        <end position="43"/>
    </location>
</feature>
<dbReference type="Proteomes" id="UP000555564">
    <property type="component" value="Unassembled WGS sequence"/>
</dbReference>